<dbReference type="SUPFAM" id="SSF89562">
    <property type="entry name" value="RraA-like"/>
    <property type="match status" value="1"/>
</dbReference>
<comment type="caution">
    <text evidence="3">The sequence shown here is derived from an EMBL/GenBank/DDBJ whole genome shotgun (WGS) entry which is preliminary data.</text>
</comment>
<name>A0AAV6WXY5_9LAMI</name>
<dbReference type="InterPro" id="IPR005493">
    <property type="entry name" value="RraA/RraA-like"/>
</dbReference>
<evidence type="ECO:0000313" key="4">
    <source>
        <dbReference type="Proteomes" id="UP000826271"/>
    </source>
</evidence>
<accession>A0AAV6WXY5</accession>
<feature type="binding site" evidence="1">
    <location>
        <position position="194"/>
    </location>
    <ligand>
        <name>Mg(2+)</name>
        <dbReference type="ChEBI" id="CHEBI:18420"/>
    </ligand>
</feature>
<dbReference type="Pfam" id="PF03737">
    <property type="entry name" value="RraA-like"/>
    <property type="match status" value="1"/>
</dbReference>
<evidence type="ECO:0000256" key="2">
    <source>
        <dbReference type="SAM" id="MobiDB-lite"/>
    </source>
</evidence>
<comment type="cofactor">
    <cofactor evidence="1">
        <name>Mg(2+)</name>
        <dbReference type="ChEBI" id="CHEBI:18420"/>
    </cofactor>
</comment>
<dbReference type="CDD" id="cd16841">
    <property type="entry name" value="RraA_family"/>
    <property type="match status" value="1"/>
</dbReference>
<dbReference type="AlphaFoldDB" id="A0AAV6WXY5"/>
<dbReference type="GO" id="GO:0046872">
    <property type="term" value="F:metal ion binding"/>
    <property type="evidence" value="ECO:0007669"/>
    <property type="project" value="UniProtKB-KW"/>
</dbReference>
<dbReference type="EMBL" id="WHWC01000011">
    <property type="protein sequence ID" value="KAG8373302.1"/>
    <property type="molecule type" value="Genomic_DNA"/>
</dbReference>
<feature type="binding site" evidence="1">
    <location>
        <position position="193"/>
    </location>
    <ligand>
        <name>substrate</name>
    </ligand>
</feature>
<sequence>MSQHRGNSSGAFRKLPQSGFNQRPPPAKHQQRPLKNVVRISSSSINPSIGPIGGGSERLKIGPQYFHSLVDEDCVGAIDGSRFHVKVSISDAPRYQGRKSYPTQNVLVACTFDLKNTYFLSSWEGSASESRILKDALSREHDHLIVPQESKVEGRVLVIGGGANMRSTMIGSGLTGMAQDNRWAGIIVYGCIRDADEINGCDIGVRALASCPRKPAKVGITEKHAPVNIEGTMLHDGEWLISCR</sequence>
<feature type="region of interest" description="Disordered" evidence="2">
    <location>
        <begin position="1"/>
        <end position="35"/>
    </location>
</feature>
<proteinExistence type="predicted"/>
<keyword evidence="1" id="KW-0460">Magnesium</keyword>
<gene>
    <name evidence="3" type="ORF">BUALT_Bualt11G0009800</name>
</gene>
<feature type="binding site" evidence="1">
    <location>
        <begin position="171"/>
        <end position="174"/>
    </location>
    <ligand>
        <name>substrate</name>
    </ligand>
</feature>
<evidence type="ECO:0008006" key="5">
    <source>
        <dbReference type="Google" id="ProtNLM"/>
    </source>
</evidence>
<dbReference type="InterPro" id="IPR036704">
    <property type="entry name" value="RraA/RraA-like_sf"/>
</dbReference>
<protein>
    <recommendedName>
        <fullName evidence="5">4-hydroxy-4-methyl-2-oxoglutarate aldolase</fullName>
    </recommendedName>
</protein>
<reference evidence="3" key="1">
    <citation type="submission" date="2019-10" db="EMBL/GenBank/DDBJ databases">
        <authorList>
            <person name="Zhang R."/>
            <person name="Pan Y."/>
            <person name="Wang J."/>
            <person name="Ma R."/>
            <person name="Yu S."/>
        </authorList>
    </citation>
    <scope>NUCLEOTIDE SEQUENCE</scope>
    <source>
        <strain evidence="3">LA-IB0</strain>
        <tissue evidence="3">Leaf</tissue>
    </source>
</reference>
<dbReference type="Gene3D" id="3.50.30.40">
    <property type="entry name" value="Ribonuclease E inhibitor RraA/RraA-like"/>
    <property type="match status" value="1"/>
</dbReference>
<evidence type="ECO:0000313" key="3">
    <source>
        <dbReference type="EMBL" id="KAG8373302.1"/>
    </source>
</evidence>
<evidence type="ECO:0000256" key="1">
    <source>
        <dbReference type="PIRSR" id="PIRSR605493-1"/>
    </source>
</evidence>
<feature type="compositionally biased region" description="Polar residues" evidence="2">
    <location>
        <begin position="1"/>
        <end position="10"/>
    </location>
</feature>
<keyword evidence="1" id="KW-0479">Metal-binding</keyword>
<dbReference type="Proteomes" id="UP000826271">
    <property type="component" value="Unassembled WGS sequence"/>
</dbReference>
<organism evidence="3 4">
    <name type="scientific">Buddleja alternifolia</name>
    <dbReference type="NCBI Taxonomy" id="168488"/>
    <lineage>
        <taxon>Eukaryota</taxon>
        <taxon>Viridiplantae</taxon>
        <taxon>Streptophyta</taxon>
        <taxon>Embryophyta</taxon>
        <taxon>Tracheophyta</taxon>
        <taxon>Spermatophyta</taxon>
        <taxon>Magnoliopsida</taxon>
        <taxon>eudicotyledons</taxon>
        <taxon>Gunneridae</taxon>
        <taxon>Pentapetalae</taxon>
        <taxon>asterids</taxon>
        <taxon>lamiids</taxon>
        <taxon>Lamiales</taxon>
        <taxon>Scrophulariaceae</taxon>
        <taxon>Buddlejeae</taxon>
        <taxon>Buddleja</taxon>
    </lineage>
</organism>
<dbReference type="PANTHER" id="PTHR33254">
    <property type="entry name" value="4-HYDROXY-4-METHYL-2-OXOGLUTARATE ALDOLASE 3-RELATED"/>
    <property type="match status" value="1"/>
</dbReference>
<keyword evidence="4" id="KW-1185">Reference proteome</keyword>
<dbReference type="PANTHER" id="PTHR33254:SF4">
    <property type="entry name" value="4-HYDROXY-4-METHYL-2-OXOGLUTARATE ALDOLASE 3-RELATED"/>
    <property type="match status" value="1"/>
</dbReference>